<keyword evidence="1" id="KW-0175">Coiled coil</keyword>
<name>A0A0C9X1E4_9AGAR</name>
<sequence>MPPVAGRKKLAATANVRAQEAANLRIKELENLLADKDTECQRLQSELDKANQKLDMHQDSSVLWKEKHEKTYHELRMQRQTTKRGQQKLTQLQEQVLILKTAEKEASKQLLIGSRESHKAISLLQKQNNTLHLELSMSMAKWALQLEKTHAKLATSTSDLKTLRNKASKLRKAAICGKEQKEQAIASVKKKILDQRSVHQLMQKGVFTEETRNVVRLLVKAGCSRNLIGEVISAVLKSAGITAVGSISRTSISRILCEGYFAARIQLGYEMKNAESMTFSADGTSHHSINYNSRHVHLIAEDYTSSEGSSKQRVTRTFGIQSSKDGSSEEAISDWEKNLKAIVDLYNNSPLGKRSGGLVKLIDLLIKLAGMNTDHCSKEKKDA</sequence>
<proteinExistence type="predicted"/>
<feature type="coiled-coil region" evidence="1">
    <location>
        <begin position="19"/>
        <end position="60"/>
    </location>
</feature>
<accession>A0A0C9X1E4</accession>
<organism evidence="2 3">
    <name type="scientific">Laccaria amethystina LaAM-08-1</name>
    <dbReference type="NCBI Taxonomy" id="1095629"/>
    <lineage>
        <taxon>Eukaryota</taxon>
        <taxon>Fungi</taxon>
        <taxon>Dikarya</taxon>
        <taxon>Basidiomycota</taxon>
        <taxon>Agaricomycotina</taxon>
        <taxon>Agaricomycetes</taxon>
        <taxon>Agaricomycetidae</taxon>
        <taxon>Agaricales</taxon>
        <taxon>Agaricineae</taxon>
        <taxon>Hydnangiaceae</taxon>
        <taxon>Laccaria</taxon>
    </lineage>
</organism>
<dbReference type="STRING" id="1095629.A0A0C9X1E4"/>
<dbReference type="AlphaFoldDB" id="A0A0C9X1E4"/>
<dbReference type="HOGENOM" id="CLU_721732_0_0_1"/>
<keyword evidence="3" id="KW-1185">Reference proteome</keyword>
<gene>
    <name evidence="2" type="ORF">K443DRAFT_14420</name>
</gene>
<dbReference type="EMBL" id="KN839012">
    <property type="protein sequence ID" value="KIJ91406.1"/>
    <property type="molecule type" value="Genomic_DNA"/>
</dbReference>
<reference evidence="3" key="2">
    <citation type="submission" date="2015-01" db="EMBL/GenBank/DDBJ databases">
        <title>Evolutionary Origins and Diversification of the Mycorrhizal Mutualists.</title>
        <authorList>
            <consortium name="DOE Joint Genome Institute"/>
            <consortium name="Mycorrhizal Genomics Consortium"/>
            <person name="Kohler A."/>
            <person name="Kuo A."/>
            <person name="Nagy L.G."/>
            <person name="Floudas D."/>
            <person name="Copeland A."/>
            <person name="Barry K.W."/>
            <person name="Cichocki N."/>
            <person name="Veneault-Fourrey C."/>
            <person name="LaButti K."/>
            <person name="Lindquist E.A."/>
            <person name="Lipzen A."/>
            <person name="Lundell T."/>
            <person name="Morin E."/>
            <person name="Murat C."/>
            <person name="Riley R."/>
            <person name="Ohm R."/>
            <person name="Sun H."/>
            <person name="Tunlid A."/>
            <person name="Henrissat B."/>
            <person name="Grigoriev I.V."/>
            <person name="Hibbett D.S."/>
            <person name="Martin F."/>
        </authorList>
    </citation>
    <scope>NUCLEOTIDE SEQUENCE [LARGE SCALE GENOMIC DNA]</scope>
    <source>
        <strain evidence="3">LaAM-08-1</strain>
    </source>
</reference>
<evidence type="ECO:0000256" key="1">
    <source>
        <dbReference type="SAM" id="Coils"/>
    </source>
</evidence>
<evidence type="ECO:0000313" key="2">
    <source>
        <dbReference type="EMBL" id="KIJ91406.1"/>
    </source>
</evidence>
<protein>
    <submittedName>
        <fullName evidence="2">Uncharacterized protein</fullName>
    </submittedName>
</protein>
<dbReference type="OrthoDB" id="3052721at2759"/>
<dbReference type="Proteomes" id="UP000054477">
    <property type="component" value="Unassembled WGS sequence"/>
</dbReference>
<reference evidence="2 3" key="1">
    <citation type="submission" date="2014-04" db="EMBL/GenBank/DDBJ databases">
        <authorList>
            <consortium name="DOE Joint Genome Institute"/>
            <person name="Kuo A."/>
            <person name="Kohler A."/>
            <person name="Nagy L.G."/>
            <person name="Floudas D."/>
            <person name="Copeland A."/>
            <person name="Barry K.W."/>
            <person name="Cichocki N."/>
            <person name="Veneault-Fourrey C."/>
            <person name="LaButti K."/>
            <person name="Lindquist E.A."/>
            <person name="Lipzen A."/>
            <person name="Lundell T."/>
            <person name="Morin E."/>
            <person name="Murat C."/>
            <person name="Sun H."/>
            <person name="Tunlid A."/>
            <person name="Henrissat B."/>
            <person name="Grigoriev I.V."/>
            <person name="Hibbett D.S."/>
            <person name="Martin F."/>
            <person name="Nordberg H.P."/>
            <person name="Cantor M.N."/>
            <person name="Hua S.X."/>
        </authorList>
    </citation>
    <scope>NUCLEOTIDE SEQUENCE [LARGE SCALE GENOMIC DNA]</scope>
    <source>
        <strain evidence="2 3">LaAM-08-1</strain>
    </source>
</reference>
<evidence type="ECO:0000313" key="3">
    <source>
        <dbReference type="Proteomes" id="UP000054477"/>
    </source>
</evidence>